<sequence length="127" mass="13466">MSQGRGSAGHATAMVVVLVLCVLVHIEQVHAATYVVGDSGGWTFNTDSWPKGKRFRAGDVLVFNYDSTNHNVVAVGRSGYSSCTAPAGAKVYKSGKDQIRLAKGPNYFICNFAGHCESGMKIAINAV</sequence>
<protein>
    <recommendedName>
        <fullName evidence="4">Basic blue protein</fullName>
    </recommendedName>
    <alternativeName>
        <fullName evidence="5">Plantacyanin</fullName>
    </alternativeName>
</protein>
<dbReference type="PROSITE" id="PS51485">
    <property type="entry name" value="PHYTOCYANIN"/>
    <property type="match status" value="1"/>
</dbReference>
<dbReference type="GO" id="GO:0005886">
    <property type="term" value="C:plasma membrane"/>
    <property type="evidence" value="ECO:0000318"/>
    <property type="project" value="GO_Central"/>
</dbReference>
<dbReference type="FunFam" id="2.60.40.420:FF:000013">
    <property type="entry name" value="basic blue protein-like"/>
    <property type="match status" value="1"/>
</dbReference>
<proteinExistence type="predicted"/>
<dbReference type="InterPro" id="IPR039391">
    <property type="entry name" value="Phytocyanin-like"/>
</dbReference>
<evidence type="ECO:0000313" key="7">
    <source>
        <dbReference type="Proteomes" id="UP000235220"/>
    </source>
</evidence>
<dbReference type="GO" id="GO:0046872">
    <property type="term" value="F:metal ion binding"/>
    <property type="evidence" value="ECO:0007669"/>
    <property type="project" value="UniProtKB-KW"/>
</dbReference>
<keyword evidence="1" id="KW-0479">Metal-binding</keyword>
<dbReference type="Pfam" id="PF02298">
    <property type="entry name" value="Cu_bind_like"/>
    <property type="match status" value="1"/>
</dbReference>
<dbReference type="KEGG" id="jre:108985094"/>
<dbReference type="Gramene" id="Jr06_02600_p1">
    <property type="protein sequence ID" value="cds.Jr06_02600_p1"/>
    <property type="gene ID" value="Jr06_02600"/>
</dbReference>
<keyword evidence="3" id="KW-1015">Disulfide bond</keyword>
<organism evidence="7 8">
    <name type="scientific">Juglans regia</name>
    <name type="common">English walnut</name>
    <dbReference type="NCBI Taxonomy" id="51240"/>
    <lineage>
        <taxon>Eukaryota</taxon>
        <taxon>Viridiplantae</taxon>
        <taxon>Streptophyta</taxon>
        <taxon>Embryophyta</taxon>
        <taxon>Tracheophyta</taxon>
        <taxon>Spermatophyta</taxon>
        <taxon>Magnoliopsida</taxon>
        <taxon>eudicotyledons</taxon>
        <taxon>Gunneridae</taxon>
        <taxon>Pentapetalae</taxon>
        <taxon>rosids</taxon>
        <taxon>fabids</taxon>
        <taxon>Fagales</taxon>
        <taxon>Juglandaceae</taxon>
        <taxon>Juglans</taxon>
    </lineage>
</organism>
<reference evidence="8" key="1">
    <citation type="submission" date="2025-08" db="UniProtKB">
        <authorList>
            <consortium name="RefSeq"/>
        </authorList>
    </citation>
    <scope>IDENTIFICATION</scope>
    <source>
        <tissue evidence="8">Leaves</tissue>
    </source>
</reference>
<dbReference type="InterPro" id="IPR041844">
    <property type="entry name" value="Plantacyanin"/>
</dbReference>
<dbReference type="SUPFAM" id="SSF49503">
    <property type="entry name" value="Cupredoxins"/>
    <property type="match status" value="1"/>
</dbReference>
<accession>A0A2I4E077</accession>
<dbReference type="InterPro" id="IPR008972">
    <property type="entry name" value="Cupredoxin"/>
</dbReference>
<evidence type="ECO:0000256" key="5">
    <source>
        <dbReference type="ARBA" id="ARBA00082491"/>
    </source>
</evidence>
<keyword evidence="7" id="KW-1185">Reference proteome</keyword>
<dbReference type="PANTHER" id="PTHR33021">
    <property type="entry name" value="BLUE COPPER PROTEIN"/>
    <property type="match status" value="1"/>
</dbReference>
<evidence type="ECO:0000259" key="6">
    <source>
        <dbReference type="PROSITE" id="PS51485"/>
    </source>
</evidence>
<dbReference type="AlphaFoldDB" id="A0A2I4E077"/>
<gene>
    <name evidence="8" type="primary">LOC108985094</name>
</gene>
<evidence type="ECO:0000256" key="2">
    <source>
        <dbReference type="ARBA" id="ARBA00023008"/>
    </source>
</evidence>
<evidence type="ECO:0000256" key="1">
    <source>
        <dbReference type="ARBA" id="ARBA00022723"/>
    </source>
</evidence>
<dbReference type="PANTHER" id="PTHR33021:SF424">
    <property type="entry name" value="BASIC BLUE PROTEIN"/>
    <property type="match status" value="1"/>
</dbReference>
<dbReference type="FunCoup" id="A0A2I4E077">
    <property type="interactions" value="251"/>
</dbReference>
<dbReference type="RefSeq" id="XP_018812805.1">
    <property type="nucleotide sequence ID" value="XM_018957260.2"/>
</dbReference>
<keyword evidence="2" id="KW-0186">Copper</keyword>
<evidence type="ECO:0000256" key="3">
    <source>
        <dbReference type="ARBA" id="ARBA00023157"/>
    </source>
</evidence>
<dbReference type="Proteomes" id="UP000235220">
    <property type="component" value="Chromosome 6"/>
</dbReference>
<dbReference type="CDD" id="cd11013">
    <property type="entry name" value="Plantacyanin"/>
    <property type="match status" value="1"/>
</dbReference>
<dbReference type="Gene3D" id="2.60.40.420">
    <property type="entry name" value="Cupredoxins - blue copper proteins"/>
    <property type="match status" value="1"/>
</dbReference>
<name>A0A2I4E077_JUGRE</name>
<dbReference type="STRING" id="51240.A0A2I4E077"/>
<dbReference type="GO" id="GO:0009055">
    <property type="term" value="F:electron transfer activity"/>
    <property type="evidence" value="ECO:0007669"/>
    <property type="project" value="InterPro"/>
</dbReference>
<evidence type="ECO:0000313" key="8">
    <source>
        <dbReference type="RefSeq" id="XP_018812805.1"/>
    </source>
</evidence>
<dbReference type="OrthoDB" id="1934652at2759"/>
<dbReference type="InterPro" id="IPR003245">
    <property type="entry name" value="Phytocyanin_dom"/>
</dbReference>
<dbReference type="GeneID" id="108985094"/>
<feature type="domain" description="Phytocyanin" evidence="6">
    <location>
        <begin position="32"/>
        <end position="127"/>
    </location>
</feature>
<evidence type="ECO:0000256" key="4">
    <source>
        <dbReference type="ARBA" id="ARBA00071970"/>
    </source>
</evidence>